<accession>A0A165LJI3</accession>
<protein>
    <submittedName>
        <fullName evidence="2">Uncharacterized protein</fullName>
    </submittedName>
</protein>
<evidence type="ECO:0000256" key="1">
    <source>
        <dbReference type="SAM" id="MobiDB-lite"/>
    </source>
</evidence>
<evidence type="ECO:0000313" key="3">
    <source>
        <dbReference type="Proteomes" id="UP000076727"/>
    </source>
</evidence>
<proteinExistence type="predicted"/>
<dbReference type="AlphaFoldDB" id="A0A165LJI3"/>
<name>A0A165LJI3_9APHY</name>
<organism evidence="2 3">
    <name type="scientific">Daedalea quercina L-15889</name>
    <dbReference type="NCBI Taxonomy" id="1314783"/>
    <lineage>
        <taxon>Eukaryota</taxon>
        <taxon>Fungi</taxon>
        <taxon>Dikarya</taxon>
        <taxon>Basidiomycota</taxon>
        <taxon>Agaricomycotina</taxon>
        <taxon>Agaricomycetes</taxon>
        <taxon>Polyporales</taxon>
        <taxon>Fomitopsis</taxon>
    </lineage>
</organism>
<gene>
    <name evidence="2" type="ORF">DAEQUDRAFT_759899</name>
</gene>
<keyword evidence="3" id="KW-1185">Reference proteome</keyword>
<reference evidence="2 3" key="1">
    <citation type="journal article" date="2016" name="Mol. Biol. Evol.">
        <title>Comparative Genomics of Early-Diverging Mushroom-Forming Fungi Provides Insights into the Origins of Lignocellulose Decay Capabilities.</title>
        <authorList>
            <person name="Nagy L.G."/>
            <person name="Riley R."/>
            <person name="Tritt A."/>
            <person name="Adam C."/>
            <person name="Daum C."/>
            <person name="Floudas D."/>
            <person name="Sun H."/>
            <person name="Yadav J.S."/>
            <person name="Pangilinan J."/>
            <person name="Larsson K.H."/>
            <person name="Matsuura K."/>
            <person name="Barry K."/>
            <person name="Labutti K."/>
            <person name="Kuo R."/>
            <person name="Ohm R.A."/>
            <person name="Bhattacharya S.S."/>
            <person name="Shirouzu T."/>
            <person name="Yoshinaga Y."/>
            <person name="Martin F.M."/>
            <person name="Grigoriev I.V."/>
            <person name="Hibbett D.S."/>
        </authorList>
    </citation>
    <scope>NUCLEOTIDE SEQUENCE [LARGE SCALE GENOMIC DNA]</scope>
    <source>
        <strain evidence="2 3">L-15889</strain>
    </source>
</reference>
<evidence type="ECO:0000313" key="2">
    <source>
        <dbReference type="EMBL" id="KZT64498.1"/>
    </source>
</evidence>
<dbReference type="EMBL" id="KV429127">
    <property type="protein sequence ID" value="KZT64498.1"/>
    <property type="molecule type" value="Genomic_DNA"/>
</dbReference>
<feature type="region of interest" description="Disordered" evidence="1">
    <location>
        <begin position="1"/>
        <end position="34"/>
    </location>
</feature>
<sequence length="176" mass="19806">MSDATLDSGLSNAYSPTLFGDDQSEPPPSPTDSVYSDQYEVYVVQYHSADVLTPQWGLAVRTCTTTEFGETQGFGNLYRLGGCKGDYRYERTEGINYESFEGWRGSTLVGKIGSVELEDVEDIIQRMNISNEDPTFDCKTWVFGIIQTLHEHRFAVEEDITTSDELERRMNGLLDA</sequence>
<dbReference type="OrthoDB" id="37659at2759"/>
<dbReference type="Proteomes" id="UP000076727">
    <property type="component" value="Unassembled WGS sequence"/>
</dbReference>